<name>A0A4Z0P2W6_9BACT</name>
<feature type="transmembrane region" description="Helical" evidence="6">
    <location>
        <begin position="189"/>
        <end position="208"/>
    </location>
</feature>
<feature type="transmembrane region" description="Helical" evidence="6">
    <location>
        <begin position="404"/>
        <end position="422"/>
    </location>
</feature>
<dbReference type="AlphaFoldDB" id="A0A4Z0P2W6"/>
<dbReference type="OrthoDB" id="7011692at2"/>
<keyword evidence="2" id="KW-1003">Cell membrane</keyword>
<dbReference type="PANTHER" id="PTHR30250">
    <property type="entry name" value="PST FAMILY PREDICTED COLANIC ACID TRANSPORTER"/>
    <property type="match status" value="1"/>
</dbReference>
<evidence type="ECO:0000256" key="2">
    <source>
        <dbReference type="ARBA" id="ARBA00022475"/>
    </source>
</evidence>
<keyword evidence="3 6" id="KW-0812">Transmembrane</keyword>
<accession>A0A4Z0P2W6</accession>
<feature type="transmembrane region" description="Helical" evidence="6">
    <location>
        <begin position="442"/>
        <end position="461"/>
    </location>
</feature>
<dbReference type="Proteomes" id="UP000298337">
    <property type="component" value="Unassembled WGS sequence"/>
</dbReference>
<sequence length="512" mass="54938">MSTASRLISGSAASWVQIGVTVLSQMALVPLYLSHWSVVTFGVWIAVQTLGSVISILDLGHQEFLAYEFLKIGTTRRPALSKHLWSGISIGILLSLVQLLIITALLVTGALPYFLGKTDVASPGLIRDAGIVLLLQGITWLVCTSVSGLFFRALAPFGHYPRMAWWGLAYSVACSVAPVSAVLLGAGLLTTGVVTAVTGLIIALPLYLDLSRLLRQEQIPFTRPSLRLGFKNFTRSLAITGRVLLENARQQGVRLLLAPLAGAAGLAAFSTMRTGANVALQGLNTVVNPMMPELMRFLHQRDQARSEVAFGTIWFVLVAVMAPATVVFQAVVEPLYGLWTRGKVPFDPLLFATLSLSVLVYAVVQPAMAVVRGNNLLRPQLLLSATAAAVVVGGIVVLVPSTGILGGGLALLAAEVVATFGYRVVAGQWLRTNGLYWPTRPFRIAVTSVWVAALAMGAMIVLPQLKWLIVSSALVLLLGNAWRYWQVLPTLATEHTLRLVSALPLVKRLFPA</sequence>
<keyword evidence="4 6" id="KW-1133">Transmembrane helix</keyword>
<feature type="transmembrane region" description="Helical" evidence="6">
    <location>
        <begin position="131"/>
        <end position="151"/>
    </location>
</feature>
<dbReference type="EMBL" id="SRLA01000006">
    <property type="protein sequence ID" value="TGE04315.1"/>
    <property type="molecule type" value="Genomic_DNA"/>
</dbReference>
<dbReference type="PANTHER" id="PTHR30250:SF26">
    <property type="entry name" value="PSMA PROTEIN"/>
    <property type="match status" value="1"/>
</dbReference>
<proteinExistence type="predicted"/>
<comment type="caution">
    <text evidence="7">The sequence shown here is derived from an EMBL/GenBank/DDBJ whole genome shotgun (WGS) entry which is preliminary data.</text>
</comment>
<evidence type="ECO:0000256" key="1">
    <source>
        <dbReference type="ARBA" id="ARBA00004651"/>
    </source>
</evidence>
<feature type="transmembrane region" description="Helical" evidence="6">
    <location>
        <begin position="84"/>
        <end position="111"/>
    </location>
</feature>
<keyword evidence="8" id="KW-1185">Reference proteome</keyword>
<comment type="subcellular location">
    <subcellularLocation>
        <location evidence="1">Cell membrane</location>
        <topology evidence="1">Multi-pass membrane protein</topology>
    </subcellularLocation>
</comment>
<evidence type="ECO:0008006" key="9">
    <source>
        <dbReference type="Google" id="ProtNLM"/>
    </source>
</evidence>
<feature type="transmembrane region" description="Helical" evidence="6">
    <location>
        <begin position="12"/>
        <end position="33"/>
    </location>
</feature>
<reference evidence="7 8" key="1">
    <citation type="submission" date="2019-04" db="EMBL/GenBank/DDBJ databases">
        <authorList>
            <person name="Feng G."/>
            <person name="Zhang J."/>
            <person name="Zhu H."/>
        </authorList>
    </citation>
    <scope>NUCLEOTIDE SEQUENCE [LARGE SCALE GENOMIC DNA]</scope>
    <source>
        <strain evidence="7 8">92R-1</strain>
    </source>
</reference>
<evidence type="ECO:0000256" key="5">
    <source>
        <dbReference type="ARBA" id="ARBA00023136"/>
    </source>
</evidence>
<evidence type="ECO:0000313" key="8">
    <source>
        <dbReference type="Proteomes" id="UP000298337"/>
    </source>
</evidence>
<dbReference type="GO" id="GO:0005886">
    <property type="term" value="C:plasma membrane"/>
    <property type="evidence" value="ECO:0007669"/>
    <property type="project" value="UniProtKB-SubCell"/>
</dbReference>
<evidence type="ECO:0000256" key="6">
    <source>
        <dbReference type="SAM" id="Phobius"/>
    </source>
</evidence>
<organism evidence="7 8">
    <name type="scientific">Hymenobacter fodinae</name>
    <dbReference type="NCBI Taxonomy" id="2510796"/>
    <lineage>
        <taxon>Bacteria</taxon>
        <taxon>Pseudomonadati</taxon>
        <taxon>Bacteroidota</taxon>
        <taxon>Cytophagia</taxon>
        <taxon>Cytophagales</taxon>
        <taxon>Hymenobacteraceae</taxon>
        <taxon>Hymenobacter</taxon>
    </lineage>
</organism>
<feature type="transmembrane region" description="Helical" evidence="6">
    <location>
        <begin position="381"/>
        <end position="398"/>
    </location>
</feature>
<gene>
    <name evidence="7" type="ORF">EU556_23915</name>
</gene>
<feature type="transmembrane region" description="Helical" evidence="6">
    <location>
        <begin position="163"/>
        <end position="183"/>
    </location>
</feature>
<protein>
    <recommendedName>
        <fullName evidence="9">O-antigen/teichoic acid export membrane protein</fullName>
    </recommendedName>
</protein>
<dbReference type="InterPro" id="IPR050833">
    <property type="entry name" value="Poly_Biosynth_Transport"/>
</dbReference>
<keyword evidence="5 6" id="KW-0472">Membrane</keyword>
<evidence type="ECO:0000256" key="3">
    <source>
        <dbReference type="ARBA" id="ARBA00022692"/>
    </source>
</evidence>
<feature type="transmembrane region" description="Helical" evidence="6">
    <location>
        <begin position="349"/>
        <end position="369"/>
    </location>
</feature>
<feature type="transmembrane region" description="Helical" evidence="6">
    <location>
        <begin position="39"/>
        <end position="57"/>
    </location>
</feature>
<feature type="transmembrane region" description="Helical" evidence="6">
    <location>
        <begin position="308"/>
        <end position="329"/>
    </location>
</feature>
<evidence type="ECO:0000313" key="7">
    <source>
        <dbReference type="EMBL" id="TGE04315.1"/>
    </source>
</evidence>
<evidence type="ECO:0000256" key="4">
    <source>
        <dbReference type="ARBA" id="ARBA00022989"/>
    </source>
</evidence>